<dbReference type="EMBL" id="CAJJDN010000149">
    <property type="protein sequence ID" value="CAD8124173.1"/>
    <property type="molecule type" value="Genomic_DNA"/>
</dbReference>
<accession>A0A8S1RA02</accession>
<keyword evidence="3" id="KW-0175">Coiled coil</keyword>
<dbReference type="PROSITE" id="PS50005">
    <property type="entry name" value="TPR"/>
    <property type="match status" value="1"/>
</dbReference>
<dbReference type="AlphaFoldDB" id="A0A8S1RA02"/>
<organism evidence="4 5">
    <name type="scientific">Paramecium sonneborni</name>
    <dbReference type="NCBI Taxonomy" id="65129"/>
    <lineage>
        <taxon>Eukaryota</taxon>
        <taxon>Sar</taxon>
        <taxon>Alveolata</taxon>
        <taxon>Ciliophora</taxon>
        <taxon>Intramacronucleata</taxon>
        <taxon>Oligohymenophorea</taxon>
        <taxon>Peniculida</taxon>
        <taxon>Parameciidae</taxon>
        <taxon>Paramecium</taxon>
    </lineage>
</organism>
<dbReference type="OrthoDB" id="421075at2759"/>
<keyword evidence="5" id="KW-1185">Reference proteome</keyword>
<evidence type="ECO:0000313" key="4">
    <source>
        <dbReference type="EMBL" id="CAD8124173.1"/>
    </source>
</evidence>
<dbReference type="SMART" id="SM00028">
    <property type="entry name" value="TPR"/>
    <property type="match status" value="4"/>
</dbReference>
<dbReference type="PANTHER" id="PTHR12558:SF48">
    <property type="entry name" value="CHROMOSOME UNDETERMINED SCAFFOLD_74, WHOLE GENOME SHOTGUN SEQUENCE"/>
    <property type="match status" value="1"/>
</dbReference>
<evidence type="ECO:0000256" key="2">
    <source>
        <dbReference type="PROSITE-ProRule" id="PRU00339"/>
    </source>
</evidence>
<feature type="repeat" description="TPR" evidence="2">
    <location>
        <begin position="62"/>
        <end position="95"/>
    </location>
</feature>
<reference evidence="4" key="1">
    <citation type="submission" date="2021-01" db="EMBL/GenBank/DDBJ databases">
        <authorList>
            <consortium name="Genoscope - CEA"/>
            <person name="William W."/>
        </authorList>
    </citation>
    <scope>NUCLEOTIDE SEQUENCE</scope>
</reference>
<evidence type="ECO:0000256" key="3">
    <source>
        <dbReference type="SAM" id="Coils"/>
    </source>
</evidence>
<dbReference type="InterPro" id="IPR019734">
    <property type="entry name" value="TPR_rpt"/>
</dbReference>
<keyword evidence="1 2" id="KW-0802">TPR repeat</keyword>
<feature type="coiled-coil region" evidence="3">
    <location>
        <begin position="207"/>
        <end position="234"/>
    </location>
</feature>
<dbReference type="GO" id="GO:0051301">
    <property type="term" value="P:cell division"/>
    <property type="evidence" value="ECO:0007669"/>
    <property type="project" value="TreeGrafter"/>
</dbReference>
<gene>
    <name evidence="4" type="ORF">PSON_ATCC_30995.1.T1490118</name>
</gene>
<protein>
    <recommendedName>
        <fullName evidence="6">Tetratricopeptide repeat protein</fullName>
    </recommendedName>
</protein>
<sequence length="290" mass="33986">MENLADELINQNQYEEAQKLYNQCEQTQSILIKQALLAHKIGLFKESINYYWLAYDKGEKKNEILIKIGKLQTQIGNYNQAIQVFNKILSIDQNNPIAMGELGYTYYCMEDHTNAISLYTKCSQFISIIPKFLTKLGNELYSEYKYNTAKLYFLTAYQIDNQVYNTVLGLVNTYMKLEEYEQSLQYCEILLKLDSNCGAGYLRKIQISIKINQLNEAEEIIKKLDLKLLDEQEHYDLIQLKGLILFKKQQYQDCINQLMNVVKDDQYLIQLHVLIAKCYYKLIKLIGNGF</sequence>
<comment type="caution">
    <text evidence="4">The sequence shown here is derived from an EMBL/GenBank/DDBJ whole genome shotgun (WGS) entry which is preliminary data.</text>
</comment>
<dbReference type="PANTHER" id="PTHR12558">
    <property type="entry name" value="CELL DIVISION CYCLE 16,23,27"/>
    <property type="match status" value="1"/>
</dbReference>
<dbReference type="Pfam" id="PF13181">
    <property type="entry name" value="TPR_8"/>
    <property type="match status" value="2"/>
</dbReference>
<name>A0A8S1RA02_9CILI</name>
<evidence type="ECO:0000313" key="5">
    <source>
        <dbReference type="Proteomes" id="UP000692954"/>
    </source>
</evidence>
<evidence type="ECO:0000256" key="1">
    <source>
        <dbReference type="ARBA" id="ARBA00022803"/>
    </source>
</evidence>
<dbReference type="Proteomes" id="UP000692954">
    <property type="component" value="Unassembled WGS sequence"/>
</dbReference>
<evidence type="ECO:0008006" key="6">
    <source>
        <dbReference type="Google" id="ProtNLM"/>
    </source>
</evidence>
<proteinExistence type="predicted"/>